<organism evidence="2 3">
    <name type="scientific">Albibacterium bauzanense</name>
    <dbReference type="NCBI Taxonomy" id="653929"/>
    <lineage>
        <taxon>Bacteria</taxon>
        <taxon>Pseudomonadati</taxon>
        <taxon>Bacteroidota</taxon>
        <taxon>Sphingobacteriia</taxon>
        <taxon>Sphingobacteriales</taxon>
        <taxon>Sphingobacteriaceae</taxon>
        <taxon>Albibacterium</taxon>
    </lineage>
</organism>
<dbReference type="RefSeq" id="WP_132222396.1">
    <property type="nucleotide sequence ID" value="NZ_SMGO01000001.1"/>
</dbReference>
<gene>
    <name evidence="2" type="ORF">C8N28_1170</name>
</gene>
<keyword evidence="3" id="KW-1185">Reference proteome</keyword>
<reference evidence="2 3" key="1">
    <citation type="submission" date="2019-03" db="EMBL/GenBank/DDBJ databases">
        <title>Genomic Encyclopedia of Archaeal and Bacterial Type Strains, Phase II (KMG-II): from individual species to whole genera.</title>
        <authorList>
            <person name="Goeker M."/>
        </authorList>
    </citation>
    <scope>NUCLEOTIDE SEQUENCE [LARGE SCALE GENOMIC DNA]</scope>
    <source>
        <strain evidence="2 3">DSM 22554</strain>
    </source>
</reference>
<sequence>MNRLLLIIFCFLLTSVNAQTPVNTIPVMQPSVKSPEVKEGGLVTFRLRAPNAEQVIVDIEGISKETMQKDANGVWSATKQLDPDIYDYSFVLDGLVIPDPSNPVAKPSYQNSTQSLLHVPGPASLPWEMNDNIAHGSVNHHFYKSGIIGDSRDYYVYLPPNYDPNRAEPYPVLYLLHGAGGNALSWTVNGQANITLDNLITQGKAKPMIMVNTLGYGGNEKYTAALLQEVIPQIEKTYHASKDRNQRAIAGLSMGGGTAIYAGLSNVDKFAWIGGFSSAVMYGARPVQGQPAPNPADAYEKTFPNLNSSVNSQLKLFWIGIGTSDFLLETNRNFKKWLKSKDVNFTDVETPGGHTFMVWRRYVADFAPLLFR</sequence>
<dbReference type="InterPro" id="IPR029058">
    <property type="entry name" value="AB_hydrolase_fold"/>
</dbReference>
<name>A0A4R1M820_9SPHI</name>
<dbReference type="SUPFAM" id="SSF81296">
    <property type="entry name" value="E set domains"/>
    <property type="match status" value="1"/>
</dbReference>
<dbReference type="InterPro" id="IPR050583">
    <property type="entry name" value="Mycobacterial_A85_antigen"/>
</dbReference>
<dbReference type="PANTHER" id="PTHR48098:SF1">
    <property type="entry name" value="DIACYLGLYCEROL ACYLTRANSFERASE_MYCOLYLTRANSFERASE AG85A"/>
    <property type="match status" value="1"/>
</dbReference>
<dbReference type="EMBL" id="SMGO01000001">
    <property type="protein sequence ID" value="TCK85853.1"/>
    <property type="molecule type" value="Genomic_DNA"/>
</dbReference>
<proteinExistence type="predicted"/>
<dbReference type="SUPFAM" id="SSF53474">
    <property type="entry name" value="alpha/beta-Hydrolases"/>
    <property type="match status" value="1"/>
</dbReference>
<dbReference type="Pfam" id="PF00756">
    <property type="entry name" value="Esterase"/>
    <property type="match status" value="1"/>
</dbReference>
<dbReference type="InterPro" id="IPR000801">
    <property type="entry name" value="Esterase-like"/>
</dbReference>
<protein>
    <submittedName>
        <fullName evidence="2">Enterochelin esterase family protein</fullName>
    </submittedName>
</protein>
<dbReference type="Gene3D" id="2.60.40.10">
    <property type="entry name" value="Immunoglobulins"/>
    <property type="match status" value="1"/>
</dbReference>
<dbReference type="Proteomes" id="UP000294616">
    <property type="component" value="Unassembled WGS sequence"/>
</dbReference>
<dbReference type="Gene3D" id="3.40.50.1820">
    <property type="entry name" value="alpha/beta hydrolase"/>
    <property type="match status" value="1"/>
</dbReference>
<dbReference type="InterPro" id="IPR014756">
    <property type="entry name" value="Ig_E-set"/>
</dbReference>
<dbReference type="PANTHER" id="PTHR48098">
    <property type="entry name" value="ENTEROCHELIN ESTERASE-RELATED"/>
    <property type="match status" value="1"/>
</dbReference>
<comment type="caution">
    <text evidence="2">The sequence shown here is derived from an EMBL/GenBank/DDBJ whole genome shotgun (WGS) entry which is preliminary data.</text>
</comment>
<accession>A0A4R1M820</accession>
<evidence type="ECO:0000256" key="1">
    <source>
        <dbReference type="SAM" id="SignalP"/>
    </source>
</evidence>
<feature type="signal peptide" evidence="1">
    <location>
        <begin position="1"/>
        <end position="18"/>
    </location>
</feature>
<dbReference type="GO" id="GO:0016747">
    <property type="term" value="F:acyltransferase activity, transferring groups other than amino-acyl groups"/>
    <property type="evidence" value="ECO:0007669"/>
    <property type="project" value="TreeGrafter"/>
</dbReference>
<evidence type="ECO:0000313" key="3">
    <source>
        <dbReference type="Proteomes" id="UP000294616"/>
    </source>
</evidence>
<dbReference type="InterPro" id="IPR013783">
    <property type="entry name" value="Ig-like_fold"/>
</dbReference>
<feature type="chain" id="PRO_5020877707" evidence="1">
    <location>
        <begin position="19"/>
        <end position="372"/>
    </location>
</feature>
<dbReference type="AlphaFoldDB" id="A0A4R1M820"/>
<dbReference type="OrthoDB" id="9803578at2"/>
<evidence type="ECO:0000313" key="2">
    <source>
        <dbReference type="EMBL" id="TCK85853.1"/>
    </source>
</evidence>
<keyword evidence="1" id="KW-0732">Signal</keyword>